<accession>A0A8X6PYT3</accession>
<comment type="caution">
    <text evidence="1">The sequence shown here is derived from an EMBL/GenBank/DDBJ whole genome shotgun (WGS) entry which is preliminary data.</text>
</comment>
<dbReference type="OrthoDB" id="6434384at2759"/>
<proteinExistence type="predicted"/>
<organism evidence="1 2">
    <name type="scientific">Nephila pilipes</name>
    <name type="common">Giant wood spider</name>
    <name type="synonym">Nephila maculata</name>
    <dbReference type="NCBI Taxonomy" id="299642"/>
    <lineage>
        <taxon>Eukaryota</taxon>
        <taxon>Metazoa</taxon>
        <taxon>Ecdysozoa</taxon>
        <taxon>Arthropoda</taxon>
        <taxon>Chelicerata</taxon>
        <taxon>Arachnida</taxon>
        <taxon>Araneae</taxon>
        <taxon>Araneomorphae</taxon>
        <taxon>Entelegynae</taxon>
        <taxon>Araneoidea</taxon>
        <taxon>Nephilidae</taxon>
        <taxon>Nephila</taxon>
    </lineage>
</organism>
<keyword evidence="2" id="KW-1185">Reference proteome</keyword>
<dbReference type="EMBL" id="BMAW01025201">
    <property type="protein sequence ID" value="GFT91373.1"/>
    <property type="molecule type" value="Genomic_DNA"/>
</dbReference>
<dbReference type="Proteomes" id="UP000887013">
    <property type="component" value="Unassembled WGS sequence"/>
</dbReference>
<evidence type="ECO:0000313" key="2">
    <source>
        <dbReference type="Proteomes" id="UP000887013"/>
    </source>
</evidence>
<dbReference type="AlphaFoldDB" id="A0A8X6PYT3"/>
<evidence type="ECO:0000313" key="1">
    <source>
        <dbReference type="EMBL" id="GFT91373.1"/>
    </source>
</evidence>
<reference evidence="1" key="1">
    <citation type="submission" date="2020-08" db="EMBL/GenBank/DDBJ databases">
        <title>Multicomponent nature underlies the extraordinary mechanical properties of spider dragline silk.</title>
        <authorList>
            <person name="Kono N."/>
            <person name="Nakamura H."/>
            <person name="Mori M."/>
            <person name="Yoshida Y."/>
            <person name="Ohtoshi R."/>
            <person name="Malay A.D."/>
            <person name="Moran D.A.P."/>
            <person name="Tomita M."/>
            <person name="Numata K."/>
            <person name="Arakawa K."/>
        </authorList>
    </citation>
    <scope>NUCLEOTIDE SEQUENCE</scope>
</reference>
<gene>
    <name evidence="1" type="primary">AVEN_196214_1</name>
    <name evidence="1" type="ORF">NPIL_238221</name>
</gene>
<protein>
    <submittedName>
        <fullName evidence="1">Uncharacterized protein</fullName>
    </submittedName>
</protein>
<name>A0A8X6PYT3_NEPPI</name>
<sequence>MESRQPEEALVAWERRSHGLTENRESRNLEHLMRFLHQEVKVEEMINLARTGFGSHQNPLRKAFQNEQLKQSGESSTASALVSLQNPANKLWELKVLGISSENEKEKNDFNLKDFNDNIKFLPDGRYEVELQWKLDSSNLPSNTC</sequence>